<keyword evidence="4" id="KW-1185">Reference proteome</keyword>
<evidence type="ECO:0000259" key="2">
    <source>
        <dbReference type="Pfam" id="PF26222"/>
    </source>
</evidence>
<dbReference type="AlphaFoldDB" id="A0A830EEV9"/>
<sequence>MRVGETPSDGDDRHGRDSHRDRWSRLPSGRGPTPADDESGSSLPLDGDVLLYTGATASVAPERIEPLLRAAQTYLQERVDRYRRGYESAFVDDERRMLLVPAGHWAEVGAELGLPEREVDAVRRAHAQQLRRIGSTADRREEFETALEIREAVVIGE</sequence>
<protein>
    <recommendedName>
        <fullName evidence="2">DUF8048 domain-containing protein</fullName>
    </recommendedName>
</protein>
<evidence type="ECO:0000256" key="1">
    <source>
        <dbReference type="SAM" id="MobiDB-lite"/>
    </source>
</evidence>
<name>A0A830EEV9_9EURY</name>
<dbReference type="EMBL" id="BMOC01000007">
    <property type="protein sequence ID" value="GGJ05220.1"/>
    <property type="molecule type" value="Genomic_DNA"/>
</dbReference>
<evidence type="ECO:0000313" key="3">
    <source>
        <dbReference type="EMBL" id="GGJ05220.1"/>
    </source>
</evidence>
<organism evidence="3 4">
    <name type="scientific">Halobellus salinus</name>
    <dbReference type="NCBI Taxonomy" id="931585"/>
    <lineage>
        <taxon>Archaea</taxon>
        <taxon>Methanobacteriati</taxon>
        <taxon>Methanobacteriota</taxon>
        <taxon>Stenosarchaea group</taxon>
        <taxon>Halobacteria</taxon>
        <taxon>Halobacteriales</taxon>
        <taxon>Haloferacaceae</taxon>
        <taxon>Halobellus</taxon>
    </lineage>
</organism>
<dbReference type="Pfam" id="PF26222">
    <property type="entry name" value="DUF8048"/>
    <property type="match status" value="1"/>
</dbReference>
<accession>A0A830EEV9</accession>
<dbReference type="Proteomes" id="UP000653099">
    <property type="component" value="Unassembled WGS sequence"/>
</dbReference>
<evidence type="ECO:0000313" key="4">
    <source>
        <dbReference type="Proteomes" id="UP000653099"/>
    </source>
</evidence>
<gene>
    <name evidence="3" type="ORF">GCM10008995_13820</name>
</gene>
<feature type="region of interest" description="Disordered" evidence="1">
    <location>
        <begin position="1"/>
        <end position="47"/>
    </location>
</feature>
<feature type="domain" description="DUF8048" evidence="2">
    <location>
        <begin position="44"/>
        <end position="157"/>
    </location>
</feature>
<comment type="caution">
    <text evidence="3">The sequence shown here is derived from an EMBL/GenBank/DDBJ whole genome shotgun (WGS) entry which is preliminary data.</text>
</comment>
<dbReference type="InterPro" id="IPR058361">
    <property type="entry name" value="DUF8048"/>
</dbReference>
<reference evidence="3" key="1">
    <citation type="journal article" date="2014" name="Int. J. Syst. Evol. Microbiol.">
        <title>Complete genome sequence of Corynebacterium casei LMG S-19264T (=DSM 44701T), isolated from a smear-ripened cheese.</title>
        <authorList>
            <consortium name="US DOE Joint Genome Institute (JGI-PGF)"/>
            <person name="Walter F."/>
            <person name="Albersmeier A."/>
            <person name="Kalinowski J."/>
            <person name="Ruckert C."/>
        </authorList>
    </citation>
    <scope>NUCLEOTIDE SEQUENCE</scope>
    <source>
        <strain evidence="3">JCM 14359</strain>
    </source>
</reference>
<feature type="compositionally biased region" description="Basic and acidic residues" evidence="1">
    <location>
        <begin position="10"/>
        <end position="24"/>
    </location>
</feature>
<reference evidence="3" key="2">
    <citation type="submission" date="2020-09" db="EMBL/GenBank/DDBJ databases">
        <authorList>
            <person name="Sun Q."/>
            <person name="Ohkuma M."/>
        </authorList>
    </citation>
    <scope>NUCLEOTIDE SEQUENCE</scope>
    <source>
        <strain evidence="3">JCM 14359</strain>
    </source>
</reference>
<proteinExistence type="predicted"/>